<proteinExistence type="predicted"/>
<accession>A0A0A9AQV8</accession>
<dbReference type="AlphaFoldDB" id="A0A0A9AQV8"/>
<reference evidence="1" key="2">
    <citation type="journal article" date="2015" name="Data Brief">
        <title>Shoot transcriptome of the giant reed, Arundo donax.</title>
        <authorList>
            <person name="Barrero R.A."/>
            <person name="Guerrero F.D."/>
            <person name="Moolhuijzen P."/>
            <person name="Goolsby J.A."/>
            <person name="Tidwell J."/>
            <person name="Bellgard S.E."/>
            <person name="Bellgard M.I."/>
        </authorList>
    </citation>
    <scope>NUCLEOTIDE SEQUENCE</scope>
    <source>
        <tissue evidence="1">Shoot tissue taken approximately 20 cm above the soil surface</tissue>
    </source>
</reference>
<organism evidence="1">
    <name type="scientific">Arundo donax</name>
    <name type="common">Giant reed</name>
    <name type="synonym">Donax arundinaceus</name>
    <dbReference type="NCBI Taxonomy" id="35708"/>
    <lineage>
        <taxon>Eukaryota</taxon>
        <taxon>Viridiplantae</taxon>
        <taxon>Streptophyta</taxon>
        <taxon>Embryophyta</taxon>
        <taxon>Tracheophyta</taxon>
        <taxon>Spermatophyta</taxon>
        <taxon>Magnoliopsida</taxon>
        <taxon>Liliopsida</taxon>
        <taxon>Poales</taxon>
        <taxon>Poaceae</taxon>
        <taxon>PACMAD clade</taxon>
        <taxon>Arundinoideae</taxon>
        <taxon>Arundineae</taxon>
        <taxon>Arundo</taxon>
    </lineage>
</organism>
<name>A0A0A9AQV8_ARUDO</name>
<reference evidence="1" key="1">
    <citation type="submission" date="2014-09" db="EMBL/GenBank/DDBJ databases">
        <authorList>
            <person name="Magalhaes I.L.F."/>
            <person name="Oliveira U."/>
            <person name="Santos F.R."/>
            <person name="Vidigal T.H.D.A."/>
            <person name="Brescovit A.D."/>
            <person name="Santos A.J."/>
        </authorList>
    </citation>
    <scope>NUCLEOTIDE SEQUENCE</scope>
    <source>
        <tissue evidence="1">Shoot tissue taken approximately 20 cm above the soil surface</tissue>
    </source>
</reference>
<protein>
    <submittedName>
        <fullName evidence="1">Uncharacterized protein</fullName>
    </submittedName>
</protein>
<dbReference type="EMBL" id="GBRH01244379">
    <property type="protein sequence ID" value="JAD53516.1"/>
    <property type="molecule type" value="Transcribed_RNA"/>
</dbReference>
<evidence type="ECO:0000313" key="1">
    <source>
        <dbReference type="EMBL" id="JAD53516.1"/>
    </source>
</evidence>
<sequence>MVDLPRSQIFVCLLEKEIYVKCTQKLQNFVNILINHFTFDFDCLEVF</sequence>